<gene>
    <name evidence="2" type="primary">RvY_14839-1</name>
    <name evidence="2" type="synonym">RvY_14839.1</name>
    <name evidence="2" type="ORF">RvY_14839</name>
</gene>
<sequence>MSYANVKAFILILVVMAVPAAIRAAPFSGGFQAPAIPAVPMPGMQTPFTERDSLASGQAQLSGSSAFRGPMSAQNLQGFKDIGIDPKDFTDSGHGSGPMAVPSGFNDLGLGSMMGGHGTPDARALRAEFDALVRSVGTMDSNGMSSQNIKNIGFKPSDFSFIPGGRPTF</sequence>
<evidence type="ECO:0000313" key="2">
    <source>
        <dbReference type="EMBL" id="GAV04573.1"/>
    </source>
</evidence>
<name>A0A1D1VWD5_RAMVA</name>
<keyword evidence="1" id="KW-0732">Signal</keyword>
<reference evidence="2 3" key="1">
    <citation type="journal article" date="2016" name="Nat. Commun.">
        <title>Extremotolerant tardigrade genome and improved radiotolerance of human cultured cells by tardigrade-unique protein.</title>
        <authorList>
            <person name="Hashimoto T."/>
            <person name="Horikawa D.D."/>
            <person name="Saito Y."/>
            <person name="Kuwahara H."/>
            <person name="Kozuka-Hata H."/>
            <person name="Shin-I T."/>
            <person name="Minakuchi Y."/>
            <person name="Ohishi K."/>
            <person name="Motoyama A."/>
            <person name="Aizu T."/>
            <person name="Enomoto A."/>
            <person name="Kondo K."/>
            <person name="Tanaka S."/>
            <person name="Hara Y."/>
            <person name="Koshikawa S."/>
            <person name="Sagara H."/>
            <person name="Miura T."/>
            <person name="Yokobori S."/>
            <person name="Miyagawa K."/>
            <person name="Suzuki Y."/>
            <person name="Kubo T."/>
            <person name="Oyama M."/>
            <person name="Kohara Y."/>
            <person name="Fujiyama A."/>
            <person name="Arakawa K."/>
            <person name="Katayama T."/>
            <person name="Toyoda A."/>
            <person name="Kunieda T."/>
        </authorList>
    </citation>
    <scope>NUCLEOTIDE SEQUENCE [LARGE SCALE GENOMIC DNA]</scope>
    <source>
        <strain evidence="2 3">YOKOZUNA-1</strain>
    </source>
</reference>
<dbReference type="EMBL" id="BDGG01000011">
    <property type="protein sequence ID" value="GAV04573.1"/>
    <property type="molecule type" value="Genomic_DNA"/>
</dbReference>
<protein>
    <submittedName>
        <fullName evidence="2">Uncharacterized protein</fullName>
    </submittedName>
</protein>
<dbReference type="AlphaFoldDB" id="A0A1D1VWD5"/>
<dbReference type="Proteomes" id="UP000186922">
    <property type="component" value="Unassembled WGS sequence"/>
</dbReference>
<evidence type="ECO:0000256" key="1">
    <source>
        <dbReference type="SAM" id="SignalP"/>
    </source>
</evidence>
<proteinExistence type="predicted"/>
<comment type="caution">
    <text evidence="2">The sequence shown here is derived from an EMBL/GenBank/DDBJ whole genome shotgun (WGS) entry which is preliminary data.</text>
</comment>
<accession>A0A1D1VWD5</accession>
<keyword evidence="3" id="KW-1185">Reference proteome</keyword>
<feature type="chain" id="PRO_5008898926" evidence="1">
    <location>
        <begin position="25"/>
        <end position="169"/>
    </location>
</feature>
<evidence type="ECO:0000313" key="3">
    <source>
        <dbReference type="Proteomes" id="UP000186922"/>
    </source>
</evidence>
<feature type="signal peptide" evidence="1">
    <location>
        <begin position="1"/>
        <end position="24"/>
    </location>
</feature>
<organism evidence="2 3">
    <name type="scientific">Ramazzottius varieornatus</name>
    <name type="common">Water bear</name>
    <name type="synonym">Tardigrade</name>
    <dbReference type="NCBI Taxonomy" id="947166"/>
    <lineage>
        <taxon>Eukaryota</taxon>
        <taxon>Metazoa</taxon>
        <taxon>Ecdysozoa</taxon>
        <taxon>Tardigrada</taxon>
        <taxon>Eutardigrada</taxon>
        <taxon>Parachela</taxon>
        <taxon>Hypsibioidea</taxon>
        <taxon>Ramazzottiidae</taxon>
        <taxon>Ramazzottius</taxon>
    </lineage>
</organism>